<dbReference type="AlphaFoldDB" id="A0A0D0JVH2"/>
<evidence type="ECO:0000313" key="2">
    <source>
        <dbReference type="EMBL" id="KIP99549.1"/>
    </source>
</evidence>
<reference evidence="2 3" key="1">
    <citation type="submission" date="2014-12" db="EMBL/GenBank/DDBJ databases">
        <title>16Stimator: statistical estimation of ribosomal gene copy numbers from draft genome assemblies.</title>
        <authorList>
            <person name="Perisin M.A."/>
            <person name="Vetter M."/>
            <person name="Gilbert J.A."/>
            <person name="Bergelson J."/>
        </authorList>
    </citation>
    <scope>NUCLEOTIDE SEQUENCE [LARGE SCALE GENOMIC DNA]</scope>
    <source>
        <strain evidence="2 3">MEJ086</strain>
    </source>
</reference>
<sequence length="226" mass="26402">MVGSDFILVTRPMPYHRYPELAFLKIDHLSFDEQKVFFHLRNGQVFSLIQDGYLRLDRLSPAQRQDYRLENLGFTASWRHLGGSCWDAPELAWEDLQNQALRRLDEAAWDLEAIELRDRQLVALWRLQADYYNGGLLQFFANWGMPTFEYAQAALALLGLQQARQLLQDFYGVFAHLQDEPTEIALWDIPQWLTEAQNARLCEVDERLGEAIEELQWVALGHFLTT</sequence>
<protein>
    <recommendedName>
        <fullName evidence="1">DNA mimic protein DMP19 C-terminal domain-containing protein</fullName>
    </recommendedName>
</protein>
<dbReference type="OrthoDB" id="2613291at2"/>
<dbReference type="Gene3D" id="1.20.1420.60">
    <property type="match status" value="1"/>
</dbReference>
<gene>
    <name evidence="2" type="ORF">RU08_13935</name>
</gene>
<dbReference type="Pfam" id="PF14300">
    <property type="entry name" value="DMP19"/>
    <property type="match status" value="1"/>
</dbReference>
<dbReference type="InterPro" id="IPR025402">
    <property type="entry name" value="DMP19_C"/>
</dbReference>
<name>A0A0D0JVH2_9PSED</name>
<accession>A0A0D0JVH2</accession>
<proteinExistence type="predicted"/>
<evidence type="ECO:0000313" key="3">
    <source>
        <dbReference type="Proteomes" id="UP000032068"/>
    </source>
</evidence>
<dbReference type="EMBL" id="JXQW01000034">
    <property type="protein sequence ID" value="KIP99549.1"/>
    <property type="molecule type" value="Genomic_DNA"/>
</dbReference>
<comment type="caution">
    <text evidence="2">The sequence shown here is derived from an EMBL/GenBank/DDBJ whole genome shotgun (WGS) entry which is preliminary data.</text>
</comment>
<organism evidence="2 3">
    <name type="scientific">Pseudomonas fulva</name>
    <dbReference type="NCBI Taxonomy" id="47880"/>
    <lineage>
        <taxon>Bacteria</taxon>
        <taxon>Pseudomonadati</taxon>
        <taxon>Pseudomonadota</taxon>
        <taxon>Gammaproteobacteria</taxon>
        <taxon>Pseudomonadales</taxon>
        <taxon>Pseudomonadaceae</taxon>
        <taxon>Pseudomonas</taxon>
    </lineage>
</organism>
<dbReference type="Proteomes" id="UP000032068">
    <property type="component" value="Unassembled WGS sequence"/>
</dbReference>
<feature type="domain" description="DNA mimic protein DMP19 C-terminal" evidence="1">
    <location>
        <begin position="117"/>
        <end position="215"/>
    </location>
</feature>
<evidence type="ECO:0000259" key="1">
    <source>
        <dbReference type="Pfam" id="PF14300"/>
    </source>
</evidence>